<gene>
    <name evidence="3" type="ordered locus">Nhal_0282</name>
</gene>
<evidence type="ECO:0000313" key="4">
    <source>
        <dbReference type="Proteomes" id="UP000001844"/>
    </source>
</evidence>
<accession>D5BUT1</accession>
<keyword evidence="2" id="KW-0812">Transmembrane</keyword>
<protein>
    <submittedName>
        <fullName evidence="3">Uncharacterized protein</fullName>
    </submittedName>
</protein>
<proteinExistence type="predicted"/>
<dbReference type="EMBL" id="CP001798">
    <property type="protein sequence ID" value="ADE13481.1"/>
    <property type="molecule type" value="Genomic_DNA"/>
</dbReference>
<feature type="transmembrane region" description="Helical" evidence="2">
    <location>
        <begin position="159"/>
        <end position="176"/>
    </location>
</feature>
<keyword evidence="4" id="KW-1185">Reference proteome</keyword>
<evidence type="ECO:0000256" key="2">
    <source>
        <dbReference type="SAM" id="Phobius"/>
    </source>
</evidence>
<keyword evidence="2" id="KW-0472">Membrane</keyword>
<name>D5BUT1_NITHN</name>
<dbReference type="HOGENOM" id="CLU_1453023_0_0_6"/>
<evidence type="ECO:0000256" key="1">
    <source>
        <dbReference type="SAM" id="MobiDB-lite"/>
    </source>
</evidence>
<reference evidence="4" key="1">
    <citation type="submission" date="2010-04" db="EMBL/GenBank/DDBJ databases">
        <title>Complete genome sequence of Nitrosococcus halophilus Nc4, a salt-adapted, aerobic obligate ammonia-oxidizing sulfur purple bacterium.</title>
        <authorList>
            <consortium name="US DOE Joint Genome Institute"/>
            <person name="Campbell M.A."/>
            <person name="Malfatti S.A."/>
            <person name="Chain P.S.G."/>
            <person name="Heidelberg J.F."/>
            <person name="Ward B.B."/>
            <person name="Klotz M.G."/>
        </authorList>
    </citation>
    <scope>NUCLEOTIDE SEQUENCE [LARGE SCALE GENOMIC DNA]</scope>
    <source>
        <strain evidence="4">Nc4</strain>
    </source>
</reference>
<dbReference type="STRING" id="472759.Nhal_0282"/>
<feature type="transmembrane region" description="Helical" evidence="2">
    <location>
        <begin position="106"/>
        <end position="127"/>
    </location>
</feature>
<dbReference type="eggNOG" id="ENOG50316FN">
    <property type="taxonomic scope" value="Bacteria"/>
</dbReference>
<organism evidence="3 4">
    <name type="scientific">Nitrosococcus halophilus (strain Nc4)</name>
    <dbReference type="NCBI Taxonomy" id="472759"/>
    <lineage>
        <taxon>Bacteria</taxon>
        <taxon>Pseudomonadati</taxon>
        <taxon>Pseudomonadota</taxon>
        <taxon>Gammaproteobacteria</taxon>
        <taxon>Chromatiales</taxon>
        <taxon>Chromatiaceae</taxon>
        <taxon>Nitrosococcus</taxon>
    </lineage>
</organism>
<keyword evidence="2" id="KW-1133">Transmembrane helix</keyword>
<sequence length="186" mass="21163">MLTNGVGAQTPDENQKTGKATPPSDLLEEFVKEERAAEEHPTKMTSRAVPPNKNSILELPVPMPDLWDKKTIQYYLGAVRGGLEYRINGYKHRQEVFEWQLFSSQVIFWVVIMLVFTGMYFAAVQFHRGGSGKKRAREEDSGETEFVASLKGFKVKSPVLGVVILVISLAFFYLYLSHVYPIREIF</sequence>
<evidence type="ECO:0000313" key="3">
    <source>
        <dbReference type="EMBL" id="ADE13481.1"/>
    </source>
</evidence>
<feature type="region of interest" description="Disordered" evidence="1">
    <location>
        <begin position="1"/>
        <end position="25"/>
    </location>
</feature>
<dbReference type="AlphaFoldDB" id="D5BUT1"/>
<dbReference type="KEGG" id="nhl:Nhal_0282"/>
<dbReference type="Proteomes" id="UP000001844">
    <property type="component" value="Chromosome"/>
</dbReference>